<reference evidence="2" key="1">
    <citation type="submission" date="2020-12" db="EMBL/GenBank/DDBJ databases">
        <title>Metabolic potential, ecology and presence of endohyphal bacteria is reflected in genomic diversity of Mucoromycotina.</title>
        <authorList>
            <person name="Muszewska A."/>
            <person name="Okrasinska A."/>
            <person name="Steczkiewicz K."/>
            <person name="Drgas O."/>
            <person name="Orlowska M."/>
            <person name="Perlinska-Lenart U."/>
            <person name="Aleksandrzak-Piekarczyk T."/>
            <person name="Szatraj K."/>
            <person name="Zielenkiewicz U."/>
            <person name="Pilsyk S."/>
            <person name="Malc E."/>
            <person name="Mieczkowski P."/>
            <person name="Kruszewska J.S."/>
            <person name="Biernat P."/>
            <person name="Pawlowska J."/>
        </authorList>
    </citation>
    <scope>NUCLEOTIDE SEQUENCE</scope>
    <source>
        <strain evidence="2">WA0000017839</strain>
    </source>
</reference>
<dbReference type="Proteomes" id="UP000603453">
    <property type="component" value="Unassembled WGS sequence"/>
</dbReference>
<sequence>MAFLVINIIPYIILAVKKTPDDNYPVLKNIIKTKTKASRKSSVLRIIISSALCNFNVIQLLEMVIYPVLYWYNYDQSSVTCNSIVASSLYLTAFYLSKNLWIMFVTSSYRAVFDTFTIWRFAMQCPGSSDTVIV</sequence>
<keyword evidence="1" id="KW-1133">Transmembrane helix</keyword>
<organism evidence="2 3">
    <name type="scientific">Mucor saturninus</name>
    <dbReference type="NCBI Taxonomy" id="64648"/>
    <lineage>
        <taxon>Eukaryota</taxon>
        <taxon>Fungi</taxon>
        <taxon>Fungi incertae sedis</taxon>
        <taxon>Mucoromycota</taxon>
        <taxon>Mucoromycotina</taxon>
        <taxon>Mucoromycetes</taxon>
        <taxon>Mucorales</taxon>
        <taxon>Mucorineae</taxon>
        <taxon>Mucoraceae</taxon>
        <taxon>Mucor</taxon>
    </lineage>
</organism>
<evidence type="ECO:0000313" key="3">
    <source>
        <dbReference type="Proteomes" id="UP000603453"/>
    </source>
</evidence>
<keyword evidence="3" id="KW-1185">Reference proteome</keyword>
<comment type="caution">
    <text evidence="2">The sequence shown here is derived from an EMBL/GenBank/DDBJ whole genome shotgun (WGS) entry which is preliminary data.</text>
</comment>
<keyword evidence="1" id="KW-0812">Transmembrane</keyword>
<evidence type="ECO:0000313" key="2">
    <source>
        <dbReference type="EMBL" id="KAG2207233.1"/>
    </source>
</evidence>
<evidence type="ECO:0000256" key="1">
    <source>
        <dbReference type="SAM" id="Phobius"/>
    </source>
</evidence>
<proteinExistence type="predicted"/>
<dbReference type="AlphaFoldDB" id="A0A8H7V8E2"/>
<feature type="transmembrane region" description="Helical" evidence="1">
    <location>
        <begin position="77"/>
        <end position="96"/>
    </location>
</feature>
<dbReference type="EMBL" id="JAEPRD010000026">
    <property type="protein sequence ID" value="KAG2207233.1"/>
    <property type="molecule type" value="Genomic_DNA"/>
</dbReference>
<accession>A0A8H7V8E2</accession>
<feature type="transmembrane region" description="Helical" evidence="1">
    <location>
        <begin position="42"/>
        <end position="65"/>
    </location>
</feature>
<gene>
    <name evidence="2" type="ORF">INT47_012286</name>
</gene>
<keyword evidence="1" id="KW-0472">Membrane</keyword>
<name>A0A8H7V8E2_9FUNG</name>
<protein>
    <submittedName>
        <fullName evidence="2">Uncharacterized protein</fullName>
    </submittedName>
</protein>